<dbReference type="InterPro" id="IPR006528">
    <property type="entry name" value="Phage_head_morphogenesis_dom"/>
</dbReference>
<sequence>MKVKSKTAFREPTKTANLNRWYRKRLLQIAKQVDLIAREFEEETDLFVAVSQIQRRLFSYEDSLNAYALDIASVMLKRADQADYDTWLRVGEGITRATRKRLRSPAIANEYQRMQAEQVDLIKTIPHEAAMKVHEWVRSGLANGQRFPEIAARIKNELGASTEARAICIARTETARARSNFTQARAKAVGSTGYIWRTVGDGAVRDMHARLDGTVQRWDSPPICEVGKGGTPVRSHPGCVWNCRCFPEPLFSKTGYEK</sequence>
<accession>A0A8S5QHM3</accession>
<protein>
    <submittedName>
        <fullName evidence="2">Minor capsid component</fullName>
    </submittedName>
</protein>
<evidence type="ECO:0000259" key="1">
    <source>
        <dbReference type="Pfam" id="PF04233"/>
    </source>
</evidence>
<evidence type="ECO:0000313" key="2">
    <source>
        <dbReference type="EMBL" id="DAE18775.1"/>
    </source>
</evidence>
<dbReference type="NCBIfam" id="TIGR01641">
    <property type="entry name" value="phageSPP1_gp7"/>
    <property type="match status" value="1"/>
</dbReference>
<organism evidence="2">
    <name type="scientific">Myoviridae sp. ctK7P4</name>
    <dbReference type="NCBI Taxonomy" id="2825080"/>
    <lineage>
        <taxon>Viruses</taxon>
        <taxon>Duplodnaviria</taxon>
        <taxon>Heunggongvirae</taxon>
        <taxon>Uroviricota</taxon>
        <taxon>Caudoviricetes</taxon>
    </lineage>
</organism>
<name>A0A8S5QHM3_9CAUD</name>
<proteinExistence type="predicted"/>
<dbReference type="Pfam" id="PF04233">
    <property type="entry name" value="Phage_Mu_F"/>
    <property type="match status" value="1"/>
</dbReference>
<feature type="domain" description="Phage head morphogenesis" evidence="1">
    <location>
        <begin position="132"/>
        <end position="245"/>
    </location>
</feature>
<dbReference type="EMBL" id="BK015663">
    <property type="protein sequence ID" value="DAE18775.1"/>
    <property type="molecule type" value="Genomic_DNA"/>
</dbReference>
<reference evidence="2" key="1">
    <citation type="journal article" date="2021" name="Proc. Natl. Acad. Sci. U.S.A.">
        <title>A Catalog of Tens of Thousands of Viruses from Human Metagenomes Reveals Hidden Associations with Chronic Diseases.</title>
        <authorList>
            <person name="Tisza M.J."/>
            <person name="Buck C.B."/>
        </authorList>
    </citation>
    <scope>NUCLEOTIDE SEQUENCE</scope>
    <source>
        <strain evidence="2">CtK7P4</strain>
    </source>
</reference>